<dbReference type="Pfam" id="PF16797">
    <property type="entry name" value="Fungal_KA1"/>
    <property type="match status" value="1"/>
</dbReference>
<gene>
    <name evidence="15" type="ORF">MAPG_02280</name>
</gene>
<dbReference type="GO" id="GO:0005940">
    <property type="term" value="C:septin ring"/>
    <property type="evidence" value="ECO:0007669"/>
    <property type="project" value="UniProtKB-ARBA"/>
</dbReference>
<protein>
    <recommendedName>
        <fullName evidence="3">non-specific serine/threonine protein kinase</fullName>
        <ecNumber evidence="3">2.7.11.1</ecNumber>
    </recommendedName>
</protein>
<feature type="compositionally biased region" description="Low complexity" evidence="13">
    <location>
        <begin position="563"/>
        <end position="581"/>
    </location>
</feature>
<dbReference type="AlphaFoldDB" id="A0A0C4DQY1"/>
<dbReference type="InterPro" id="IPR017441">
    <property type="entry name" value="Protein_kinase_ATP_BS"/>
</dbReference>
<feature type="compositionally biased region" description="Low complexity" evidence="13">
    <location>
        <begin position="46"/>
        <end position="57"/>
    </location>
</feature>
<dbReference type="InterPro" id="IPR031850">
    <property type="entry name" value="Fungal_KA1_dom"/>
</dbReference>
<reference evidence="16" key="5">
    <citation type="submission" date="2015-06" db="UniProtKB">
        <authorList>
            <consortium name="EnsemblFungi"/>
        </authorList>
    </citation>
    <scope>IDENTIFICATION</scope>
    <source>
        <strain evidence="16">ATCC 64411</strain>
    </source>
</reference>
<feature type="compositionally biased region" description="Basic and acidic residues" evidence="13">
    <location>
        <begin position="70"/>
        <end position="80"/>
    </location>
</feature>
<dbReference type="Gene3D" id="1.10.510.10">
    <property type="entry name" value="Transferase(Phosphotransferase) domain 1"/>
    <property type="match status" value="1"/>
</dbReference>
<dbReference type="GO" id="GO:0004674">
    <property type="term" value="F:protein serine/threonine kinase activity"/>
    <property type="evidence" value="ECO:0007669"/>
    <property type="project" value="UniProtKB-KW"/>
</dbReference>
<dbReference type="eggNOG" id="KOG0588">
    <property type="taxonomic scope" value="Eukaryota"/>
</dbReference>
<feature type="compositionally biased region" description="Basic and acidic residues" evidence="13">
    <location>
        <begin position="1"/>
        <end position="17"/>
    </location>
</feature>
<evidence type="ECO:0000256" key="7">
    <source>
        <dbReference type="ARBA" id="ARBA00022741"/>
    </source>
</evidence>
<feature type="region of interest" description="Disordered" evidence="13">
    <location>
        <begin position="920"/>
        <end position="964"/>
    </location>
</feature>
<evidence type="ECO:0000256" key="6">
    <source>
        <dbReference type="ARBA" id="ARBA00022679"/>
    </source>
</evidence>
<accession>A0A0C4DQY1</accession>
<dbReference type="PROSITE" id="PS00107">
    <property type="entry name" value="PROTEIN_KINASE_ATP"/>
    <property type="match status" value="1"/>
</dbReference>
<feature type="region of interest" description="Disordered" evidence="13">
    <location>
        <begin position="979"/>
        <end position="1037"/>
    </location>
</feature>
<organism evidence="16 17">
    <name type="scientific">Magnaporthiopsis poae (strain ATCC 64411 / 73-15)</name>
    <name type="common">Kentucky bluegrass fungus</name>
    <name type="synonym">Magnaporthe poae</name>
    <dbReference type="NCBI Taxonomy" id="644358"/>
    <lineage>
        <taxon>Eukaryota</taxon>
        <taxon>Fungi</taxon>
        <taxon>Dikarya</taxon>
        <taxon>Ascomycota</taxon>
        <taxon>Pezizomycotina</taxon>
        <taxon>Sordariomycetes</taxon>
        <taxon>Sordariomycetidae</taxon>
        <taxon>Magnaporthales</taxon>
        <taxon>Magnaporthaceae</taxon>
        <taxon>Magnaporthiopsis</taxon>
    </lineage>
</organism>
<dbReference type="Pfam" id="PF00069">
    <property type="entry name" value="Pkinase"/>
    <property type="match status" value="1"/>
</dbReference>
<keyword evidence="17" id="KW-1185">Reference proteome</keyword>
<evidence type="ECO:0000256" key="9">
    <source>
        <dbReference type="ARBA" id="ARBA00022840"/>
    </source>
</evidence>
<evidence type="ECO:0000256" key="8">
    <source>
        <dbReference type="ARBA" id="ARBA00022777"/>
    </source>
</evidence>
<dbReference type="STRING" id="644358.A0A0C4DQY1"/>
<reference evidence="15" key="3">
    <citation type="submission" date="2011-03" db="EMBL/GenBank/DDBJ databases">
        <title>Annotation of Magnaporthe poae ATCC 64411.</title>
        <authorList>
            <person name="Ma L.-J."/>
            <person name="Dead R."/>
            <person name="Young S.K."/>
            <person name="Zeng Q."/>
            <person name="Gargeya S."/>
            <person name="Fitzgerald M."/>
            <person name="Haas B."/>
            <person name="Abouelleil A."/>
            <person name="Alvarado L."/>
            <person name="Arachchi H.M."/>
            <person name="Berlin A."/>
            <person name="Brown A."/>
            <person name="Chapman S.B."/>
            <person name="Chen Z."/>
            <person name="Dunbar C."/>
            <person name="Freedman E."/>
            <person name="Gearin G."/>
            <person name="Gellesch M."/>
            <person name="Goldberg J."/>
            <person name="Griggs A."/>
            <person name="Gujja S."/>
            <person name="Heiman D."/>
            <person name="Howarth C."/>
            <person name="Larson L."/>
            <person name="Lui A."/>
            <person name="MacDonald P.J.P."/>
            <person name="Mehta T."/>
            <person name="Montmayeur A."/>
            <person name="Murphy C."/>
            <person name="Neiman D."/>
            <person name="Pearson M."/>
            <person name="Priest M."/>
            <person name="Roberts A."/>
            <person name="Saif S."/>
            <person name="Shea T."/>
            <person name="Shenoy N."/>
            <person name="Sisk P."/>
            <person name="Stolte C."/>
            <person name="Sykes S."/>
            <person name="Yandava C."/>
            <person name="Wortman J."/>
            <person name="Nusbaum C."/>
            <person name="Birren B."/>
        </authorList>
    </citation>
    <scope>NUCLEOTIDE SEQUENCE</scope>
    <source>
        <strain evidence="15">ATCC 64411</strain>
    </source>
</reference>
<dbReference type="PANTHER" id="PTHR24346:SF110">
    <property type="entry name" value="NON-SPECIFIC SERINE_THREONINE PROTEIN KINASE"/>
    <property type="match status" value="1"/>
</dbReference>
<keyword evidence="4" id="KW-0723">Serine/threonine-protein kinase</keyword>
<comment type="catalytic activity">
    <reaction evidence="11">
        <text>L-seryl-[protein] + ATP = O-phospho-L-seryl-[protein] + ADP + H(+)</text>
        <dbReference type="Rhea" id="RHEA:17989"/>
        <dbReference type="Rhea" id="RHEA-COMP:9863"/>
        <dbReference type="Rhea" id="RHEA-COMP:11604"/>
        <dbReference type="ChEBI" id="CHEBI:15378"/>
        <dbReference type="ChEBI" id="CHEBI:29999"/>
        <dbReference type="ChEBI" id="CHEBI:30616"/>
        <dbReference type="ChEBI" id="CHEBI:83421"/>
        <dbReference type="ChEBI" id="CHEBI:456216"/>
        <dbReference type="EC" id="2.7.11.1"/>
    </reaction>
</comment>
<feature type="compositionally biased region" description="Pro residues" evidence="13">
    <location>
        <begin position="740"/>
        <end position="755"/>
    </location>
</feature>
<dbReference type="Proteomes" id="UP000011715">
    <property type="component" value="Unassembled WGS sequence"/>
</dbReference>
<feature type="region of interest" description="Disordered" evidence="13">
    <location>
        <begin position="1051"/>
        <end position="1097"/>
    </location>
</feature>
<keyword evidence="5" id="KW-0597">Phosphoprotein</keyword>
<reference evidence="15" key="1">
    <citation type="submission" date="2010-05" db="EMBL/GenBank/DDBJ databases">
        <title>The Genome Sequence of Magnaporthe poae strain ATCC 64411.</title>
        <authorList>
            <consortium name="The Broad Institute Genome Sequencing Platform"/>
            <consortium name="Broad Institute Genome Sequencing Center for Infectious Disease"/>
            <person name="Ma L.-J."/>
            <person name="Dead R."/>
            <person name="Young S."/>
            <person name="Zeng Q."/>
            <person name="Koehrsen M."/>
            <person name="Alvarado L."/>
            <person name="Berlin A."/>
            <person name="Chapman S.B."/>
            <person name="Chen Z."/>
            <person name="Freedman E."/>
            <person name="Gellesch M."/>
            <person name="Goldberg J."/>
            <person name="Griggs A."/>
            <person name="Gujja S."/>
            <person name="Heilman E.R."/>
            <person name="Heiman D."/>
            <person name="Hepburn T."/>
            <person name="Howarth C."/>
            <person name="Jen D."/>
            <person name="Larson L."/>
            <person name="Mehta T."/>
            <person name="Neiman D."/>
            <person name="Pearson M."/>
            <person name="Roberts A."/>
            <person name="Saif S."/>
            <person name="Shea T."/>
            <person name="Shenoy N."/>
            <person name="Sisk P."/>
            <person name="Stolte C."/>
            <person name="Sykes S."/>
            <person name="Walk T."/>
            <person name="White J."/>
            <person name="Yandava C."/>
            <person name="Haas B."/>
            <person name="Nusbaum C."/>
            <person name="Birren B."/>
        </authorList>
    </citation>
    <scope>NUCLEOTIDE SEQUENCE</scope>
    <source>
        <strain evidence="15">ATCC 64411</strain>
    </source>
</reference>
<evidence type="ECO:0000259" key="14">
    <source>
        <dbReference type="PROSITE" id="PS50011"/>
    </source>
</evidence>
<dbReference type="SUPFAM" id="SSF56112">
    <property type="entry name" value="Protein kinase-like (PK-like)"/>
    <property type="match status" value="1"/>
</dbReference>
<feature type="compositionally biased region" description="Polar residues" evidence="13">
    <location>
        <begin position="659"/>
        <end position="671"/>
    </location>
</feature>
<dbReference type="OrthoDB" id="504170at2759"/>
<dbReference type="InterPro" id="IPR011009">
    <property type="entry name" value="Kinase-like_dom_sf"/>
</dbReference>
<evidence type="ECO:0000256" key="3">
    <source>
        <dbReference type="ARBA" id="ARBA00012513"/>
    </source>
</evidence>
<evidence type="ECO:0000313" key="17">
    <source>
        <dbReference type="Proteomes" id="UP000011715"/>
    </source>
</evidence>
<feature type="compositionally biased region" description="Low complexity" evidence="13">
    <location>
        <begin position="592"/>
        <end position="607"/>
    </location>
</feature>
<dbReference type="GO" id="GO:0051094">
    <property type="term" value="P:positive regulation of developmental process"/>
    <property type="evidence" value="ECO:0007669"/>
    <property type="project" value="UniProtKB-ARBA"/>
</dbReference>
<feature type="domain" description="Protein kinase" evidence="14">
    <location>
        <begin position="107"/>
        <end position="383"/>
    </location>
</feature>
<dbReference type="OMA" id="THVGPWQ"/>
<name>A0A0C4DQY1_MAGP6</name>
<dbReference type="PROSITE" id="PS00108">
    <property type="entry name" value="PROTEIN_KINASE_ST"/>
    <property type="match status" value="1"/>
</dbReference>
<comment type="subcellular location">
    <subcellularLocation>
        <location evidence="1">Bud neck</location>
    </subcellularLocation>
</comment>
<evidence type="ECO:0000256" key="4">
    <source>
        <dbReference type="ARBA" id="ARBA00022527"/>
    </source>
</evidence>
<feature type="region of interest" description="Disordered" evidence="13">
    <location>
        <begin position="1"/>
        <end position="113"/>
    </location>
</feature>
<feature type="compositionally biased region" description="Low complexity" evidence="13">
    <location>
        <begin position="81"/>
        <end position="95"/>
    </location>
</feature>
<evidence type="ECO:0000256" key="13">
    <source>
        <dbReference type="SAM" id="MobiDB-lite"/>
    </source>
</evidence>
<feature type="compositionally biased region" description="Basic and acidic residues" evidence="13">
    <location>
        <begin position="1072"/>
        <end position="1085"/>
    </location>
</feature>
<dbReference type="GO" id="GO:0005524">
    <property type="term" value="F:ATP binding"/>
    <property type="evidence" value="ECO:0007669"/>
    <property type="project" value="UniProtKB-UniRule"/>
</dbReference>
<dbReference type="GO" id="GO:0035556">
    <property type="term" value="P:intracellular signal transduction"/>
    <property type="evidence" value="ECO:0007669"/>
    <property type="project" value="TreeGrafter"/>
</dbReference>
<evidence type="ECO:0000256" key="5">
    <source>
        <dbReference type="ARBA" id="ARBA00022553"/>
    </source>
</evidence>
<dbReference type="InterPro" id="IPR000719">
    <property type="entry name" value="Prot_kinase_dom"/>
</dbReference>
<evidence type="ECO:0000256" key="2">
    <source>
        <dbReference type="ARBA" id="ARBA00010791"/>
    </source>
</evidence>
<dbReference type="PANTHER" id="PTHR24346">
    <property type="entry name" value="MAP/MICROTUBULE AFFINITY-REGULATING KINASE"/>
    <property type="match status" value="1"/>
</dbReference>
<keyword evidence="6" id="KW-0808">Transferase</keyword>
<evidence type="ECO:0000256" key="10">
    <source>
        <dbReference type="ARBA" id="ARBA00047899"/>
    </source>
</evidence>
<comment type="similarity">
    <text evidence="2">Belongs to the protein kinase superfamily. CAMK Ser/Thr protein kinase family. NIM1 subfamily.</text>
</comment>
<sequence>MGNHTRPGERPPLKDRSNNVIPPSMPASRGSENVDPSRSRYRHFKAPASAAAPAAAPAAPPNPRLSAISKDSRSTADSKRTSQVSAASNASTTSSGFRKPKTHVGPWQLGKTLGKGSSARVRLARHHLTLQNVAVKIVAKSVCQLTQAGSLAKLDEIDSAMPEDINGMRRMPLTIEREVAILKLIDHPNIVKLYDIWENRNEIYLILEYVEKGDLFTYISRNGPLSEEQAMFIFRQIMSAVQYCHSFGICHRDLKPENILLKADGTIKIADFGMAALHQGPRVPLWTSCGSPHYAAPELLSAKAYRGEKSDIWSMGVILFVMMAARLPFDHDDVRVMLSKAKKGIYEMPNWFSPGAKDLIHRILQVNPLVRISMAEMWEHPLTWKYGYLDELSNCEDNPDPRLNLDVKPLDLCSIDPQILRPLQSVWHTFSEDELINKLISEGKNDQKLFYWLLHSYRERQLEDYKPSLTHSESDYHHLRPPQWSTRVSTRQFLTNKANGTGRSISKFTVISTVPENDTTGPDLGTVRSYDPYRASIKSHPKATHAKIVIHRDATGSVQRSVSLGSTALRRARSASSSGSHLRARKSELGGRRLTTGTTVSSTPSSRQMQPRVRAAPRYKRAMDFSGVRNSRRRSVRSQDIKAPASIAGDESTYDRDITSPSSQCRPSRESCATSASVKIEVSPVNEQDGTALLTQELRHFSSSIAKDCDEAFNSSLLSETPFDARSREGSPFSLSLGPPATPSPTTPSATPPVPRASLHPWDSRPLPPTPPSSGHKNAPAAAFRDRLAPAGPQRVDRASHAEQAPFSSSHRSGQAGIKPGPAERRVVSAPVHGPYGGRGMGHLPAINENDDPNKPRIVSAPARSPARVSSQDHENRALNYLSKAEQTIRVVHSPSAKLAASAVETAAAVPQPLKIRKKSSAIRPQERPLPEPAPSVVETRRQASAAVSEKTRPELTKTASQGSVSTFAMRKKTATWLKRLSRDSKESKEAGADAVAATRSDSIPQRMDSCATQSNQTDSTSTRAMPPPPSQDYASKKRSFLSTFWKSSKSQPRMSLVGPGYEDAVSSERLPSGRESRRSSRLDALDLEEQEPGGRQIKPQQSWLARLFKVKPATRTICLTMPRRRARQDVAIMLRDWRRFGIRDVEIDKQRNIVFARVGAKNHLQLKEVSFACEFITVIEHGKRNHLSIVRFTQEEGAATSFQKVVETILSVFTSRGLLVTDKRKAKMMIKTLNS</sequence>
<dbReference type="VEuPathDB" id="FungiDB:MAPG_02280"/>
<keyword evidence="8 15" id="KW-0418">Kinase</keyword>
<feature type="compositionally biased region" description="Polar residues" evidence="13">
    <location>
        <begin position="1011"/>
        <end position="1024"/>
    </location>
</feature>
<reference evidence="17" key="2">
    <citation type="submission" date="2010-05" db="EMBL/GenBank/DDBJ databases">
        <title>The genome sequence of Magnaporthe poae strain ATCC 64411.</title>
        <authorList>
            <person name="Ma L.-J."/>
            <person name="Dead R."/>
            <person name="Young S."/>
            <person name="Zeng Q."/>
            <person name="Koehrsen M."/>
            <person name="Alvarado L."/>
            <person name="Berlin A."/>
            <person name="Chapman S.B."/>
            <person name="Chen Z."/>
            <person name="Freedman E."/>
            <person name="Gellesch M."/>
            <person name="Goldberg J."/>
            <person name="Griggs A."/>
            <person name="Gujja S."/>
            <person name="Heilman E.R."/>
            <person name="Heiman D."/>
            <person name="Hepburn T."/>
            <person name="Howarth C."/>
            <person name="Jen D."/>
            <person name="Larson L."/>
            <person name="Mehta T."/>
            <person name="Neiman D."/>
            <person name="Pearson M."/>
            <person name="Roberts A."/>
            <person name="Saif S."/>
            <person name="Shea T."/>
            <person name="Shenoy N."/>
            <person name="Sisk P."/>
            <person name="Stolte C."/>
            <person name="Sykes S."/>
            <person name="Walk T."/>
            <person name="White J."/>
            <person name="Yandava C."/>
            <person name="Haas B."/>
            <person name="Nusbaum C."/>
            <person name="Birren B."/>
        </authorList>
    </citation>
    <scope>NUCLEOTIDE SEQUENCE [LARGE SCALE GENOMIC DNA]</scope>
    <source>
        <strain evidence="17">ATCC 64411 / 73-15</strain>
    </source>
</reference>
<dbReference type="Gene3D" id="3.30.310.220">
    <property type="entry name" value="Fungal kinase associated-1 domain"/>
    <property type="match status" value="1"/>
</dbReference>
<feature type="region of interest" description="Disordered" evidence="13">
    <location>
        <begin position="723"/>
        <end position="855"/>
    </location>
</feature>
<feature type="region of interest" description="Disordered" evidence="13">
    <location>
        <begin position="560"/>
        <end position="671"/>
    </location>
</feature>
<dbReference type="GO" id="GO:0005935">
    <property type="term" value="C:cellular bud neck"/>
    <property type="evidence" value="ECO:0007669"/>
    <property type="project" value="UniProtKB-SubCell"/>
</dbReference>
<dbReference type="EMBL" id="GL876967">
    <property type="protein sequence ID" value="KLU83215.1"/>
    <property type="molecule type" value="Genomic_DNA"/>
</dbReference>
<feature type="compositionally biased region" description="Basic and acidic residues" evidence="13">
    <location>
        <begin position="981"/>
        <end position="992"/>
    </location>
</feature>
<evidence type="ECO:0000256" key="12">
    <source>
        <dbReference type="PROSITE-ProRule" id="PRU10141"/>
    </source>
</evidence>
<dbReference type="EMBL" id="ADBL01000576">
    <property type="status" value="NOT_ANNOTATED_CDS"/>
    <property type="molecule type" value="Genomic_DNA"/>
</dbReference>
<evidence type="ECO:0000256" key="1">
    <source>
        <dbReference type="ARBA" id="ARBA00004266"/>
    </source>
</evidence>
<proteinExistence type="inferred from homology"/>
<evidence type="ECO:0000313" key="16">
    <source>
        <dbReference type="EnsemblFungi" id="MAPG_02280T0"/>
    </source>
</evidence>
<dbReference type="SMART" id="SM00220">
    <property type="entry name" value="S_TKc"/>
    <property type="match status" value="1"/>
</dbReference>
<comment type="catalytic activity">
    <reaction evidence="10">
        <text>L-threonyl-[protein] + ATP = O-phospho-L-threonyl-[protein] + ADP + H(+)</text>
        <dbReference type="Rhea" id="RHEA:46608"/>
        <dbReference type="Rhea" id="RHEA-COMP:11060"/>
        <dbReference type="Rhea" id="RHEA-COMP:11605"/>
        <dbReference type="ChEBI" id="CHEBI:15378"/>
        <dbReference type="ChEBI" id="CHEBI:30013"/>
        <dbReference type="ChEBI" id="CHEBI:30616"/>
        <dbReference type="ChEBI" id="CHEBI:61977"/>
        <dbReference type="ChEBI" id="CHEBI:456216"/>
        <dbReference type="EC" id="2.7.11.1"/>
    </reaction>
</comment>
<reference evidence="16" key="4">
    <citation type="journal article" date="2015" name="G3 (Bethesda)">
        <title>Genome sequences of three phytopathogenic species of the Magnaporthaceae family of fungi.</title>
        <authorList>
            <person name="Okagaki L.H."/>
            <person name="Nunes C.C."/>
            <person name="Sailsbery J."/>
            <person name="Clay B."/>
            <person name="Brown D."/>
            <person name="John T."/>
            <person name="Oh Y."/>
            <person name="Young N."/>
            <person name="Fitzgerald M."/>
            <person name="Haas B.J."/>
            <person name="Zeng Q."/>
            <person name="Young S."/>
            <person name="Adiconis X."/>
            <person name="Fan L."/>
            <person name="Levin J.Z."/>
            <person name="Mitchell T.K."/>
            <person name="Okubara P.A."/>
            <person name="Farman M.L."/>
            <person name="Kohn L.M."/>
            <person name="Birren B."/>
            <person name="Ma L.-J."/>
            <person name="Dean R.A."/>
        </authorList>
    </citation>
    <scope>NUCLEOTIDE SEQUENCE</scope>
    <source>
        <strain evidence="16">ATCC 64411 / 73-15</strain>
    </source>
</reference>
<dbReference type="PROSITE" id="PS50011">
    <property type="entry name" value="PROTEIN_KINASE_DOM"/>
    <property type="match status" value="1"/>
</dbReference>
<evidence type="ECO:0000256" key="11">
    <source>
        <dbReference type="ARBA" id="ARBA00048679"/>
    </source>
</evidence>
<feature type="binding site" evidence="12">
    <location>
        <position position="140"/>
    </location>
    <ligand>
        <name>ATP</name>
        <dbReference type="ChEBI" id="CHEBI:30616"/>
    </ligand>
</feature>
<keyword evidence="7 12" id="KW-0547">Nucleotide-binding</keyword>
<evidence type="ECO:0000313" key="15">
    <source>
        <dbReference type="EMBL" id="KLU83215.1"/>
    </source>
</evidence>
<keyword evidence="9 12" id="KW-0067">ATP-binding</keyword>
<dbReference type="EC" id="2.7.11.1" evidence="3"/>
<dbReference type="FunFam" id="1.10.510.10:FF:000394">
    <property type="entry name" value="Serine/threonine-protein kinase HSL1"/>
    <property type="match status" value="1"/>
</dbReference>
<dbReference type="InterPro" id="IPR043024">
    <property type="entry name" value="KA1_sf_fungal"/>
</dbReference>
<dbReference type="InterPro" id="IPR008271">
    <property type="entry name" value="Ser/Thr_kinase_AS"/>
</dbReference>
<dbReference type="EnsemblFungi" id="MAPG_02280T0">
    <property type="protein sequence ID" value="MAPG_02280T0"/>
    <property type="gene ID" value="MAPG_02280"/>
</dbReference>